<gene>
    <name evidence="13" type="ORF">ODALV1_LOCUS5643</name>
</gene>
<dbReference type="InterPro" id="IPR041697">
    <property type="entry name" value="Znf-C2H2_11"/>
</dbReference>
<evidence type="ECO:0000256" key="10">
    <source>
        <dbReference type="PROSITE-ProRule" id="PRU00042"/>
    </source>
</evidence>
<dbReference type="PROSITE" id="PS50157">
    <property type="entry name" value="ZINC_FINGER_C2H2_2"/>
    <property type="match status" value="5"/>
</dbReference>
<evidence type="ECO:0000256" key="11">
    <source>
        <dbReference type="SAM" id="MobiDB-lite"/>
    </source>
</evidence>
<comment type="caution">
    <text evidence="13">The sequence shown here is derived from an EMBL/GenBank/DDBJ whole genome shotgun (WGS) entry which is preliminary data.</text>
</comment>
<feature type="compositionally biased region" description="Basic residues" evidence="11">
    <location>
        <begin position="604"/>
        <end position="620"/>
    </location>
</feature>
<keyword evidence="9" id="KW-0539">Nucleus</keyword>
<evidence type="ECO:0000256" key="3">
    <source>
        <dbReference type="ARBA" id="ARBA00022737"/>
    </source>
</evidence>
<dbReference type="Pfam" id="PF16622">
    <property type="entry name" value="zf-C2H2_11"/>
    <property type="match status" value="1"/>
</dbReference>
<feature type="domain" description="C2H2-type" evidence="12">
    <location>
        <begin position="519"/>
        <end position="546"/>
    </location>
</feature>
<organism evidence="13 14">
    <name type="scientific">Orchesella dallaii</name>
    <dbReference type="NCBI Taxonomy" id="48710"/>
    <lineage>
        <taxon>Eukaryota</taxon>
        <taxon>Metazoa</taxon>
        <taxon>Ecdysozoa</taxon>
        <taxon>Arthropoda</taxon>
        <taxon>Hexapoda</taxon>
        <taxon>Collembola</taxon>
        <taxon>Entomobryomorpha</taxon>
        <taxon>Entomobryoidea</taxon>
        <taxon>Orchesellidae</taxon>
        <taxon>Orchesellinae</taxon>
        <taxon>Orchesella</taxon>
    </lineage>
</organism>
<evidence type="ECO:0000313" key="13">
    <source>
        <dbReference type="EMBL" id="CAL8083940.1"/>
    </source>
</evidence>
<feature type="region of interest" description="Disordered" evidence="11">
    <location>
        <begin position="351"/>
        <end position="376"/>
    </location>
</feature>
<evidence type="ECO:0000259" key="12">
    <source>
        <dbReference type="PROSITE" id="PS50157"/>
    </source>
</evidence>
<feature type="compositionally biased region" description="Basic and acidic residues" evidence="11">
    <location>
        <begin position="290"/>
        <end position="311"/>
    </location>
</feature>
<keyword evidence="3" id="KW-0677">Repeat</keyword>
<keyword evidence="5" id="KW-0862">Zinc</keyword>
<proteinExistence type="predicted"/>
<keyword evidence="7" id="KW-0238">DNA-binding</keyword>
<feature type="domain" description="C2H2-type" evidence="12">
    <location>
        <begin position="547"/>
        <end position="574"/>
    </location>
</feature>
<keyword evidence="6" id="KW-0805">Transcription regulation</keyword>
<dbReference type="Proteomes" id="UP001642540">
    <property type="component" value="Unassembled WGS sequence"/>
</dbReference>
<evidence type="ECO:0000256" key="8">
    <source>
        <dbReference type="ARBA" id="ARBA00023163"/>
    </source>
</evidence>
<dbReference type="PANTHER" id="PTHR24379">
    <property type="entry name" value="KRAB AND ZINC FINGER DOMAIN-CONTAINING"/>
    <property type="match status" value="1"/>
</dbReference>
<keyword evidence="2" id="KW-0479">Metal-binding</keyword>
<evidence type="ECO:0000256" key="9">
    <source>
        <dbReference type="ARBA" id="ARBA00023242"/>
    </source>
</evidence>
<feature type="domain" description="C2H2-type" evidence="12">
    <location>
        <begin position="459"/>
        <end position="487"/>
    </location>
</feature>
<dbReference type="Pfam" id="PF13912">
    <property type="entry name" value="zf-C2H2_6"/>
    <property type="match status" value="1"/>
</dbReference>
<dbReference type="PROSITE" id="PS00028">
    <property type="entry name" value="ZINC_FINGER_C2H2_1"/>
    <property type="match status" value="6"/>
</dbReference>
<reference evidence="13 14" key="1">
    <citation type="submission" date="2024-08" db="EMBL/GenBank/DDBJ databases">
        <authorList>
            <person name="Cucini C."/>
            <person name="Frati F."/>
        </authorList>
    </citation>
    <scope>NUCLEOTIDE SEQUENCE [LARGE SCALE GENOMIC DNA]</scope>
</reference>
<feature type="compositionally biased region" description="Low complexity" evidence="11">
    <location>
        <begin position="629"/>
        <end position="638"/>
    </location>
</feature>
<dbReference type="InterPro" id="IPR013087">
    <property type="entry name" value="Znf_C2H2_type"/>
</dbReference>
<evidence type="ECO:0000256" key="1">
    <source>
        <dbReference type="ARBA" id="ARBA00004123"/>
    </source>
</evidence>
<keyword evidence="14" id="KW-1185">Reference proteome</keyword>
<sequence length="638" mass="73479">MAPDPPTLCLVCYGLTRNQAAKWNNEDDDDEKESVFQCFHKIFLIKKHNHNLWDVKEKGKGSHLSSRHFPFCKQCAQQILTIWELHKKLNELELSLREKLEKSESQFESGSAYQDDRRYYKIRREILGGKAKLRTSKRSCKPEVAVQLKENSSASAASSINLDNNERTSPSPPIEIKIEIYEEDLKDTIKSEATDTDNHNADEDGAFQFEFAFEKEAAADHFPVDEGMKIIIHSPSSPPTYDEGDNADADNELHSDLEQGQSLRPSKIIEKKKFSKRTKKNESSLNQLLEEEKYSAPHSDDSTSNIEEKTVSKTTKKNKTFMKSFWLWEEDKESCSERKLRKRKNLKKIIDEDPSELSAPESHEDNNSDPDFDLPSEEEEEDLMCFTCKKVLSRASSLEAHRRLYHPETPKVVHNCPTCGKPCLSRDHIKTHGWTHLSGEEKELAISRGEQPTSYQRRFQCELCPNRFKTPADLQRHQETVHVPIEERRELCPICGGSFANLQGHIERVHETTEEDKKHVCFVCEKRFLTLQALRFHRVVHDGKREWKCDLCPREFAQEVQLKKHKDSHLNIRRFQCQHCESAFTSNSNLKRHSEIYHAEGGSKAKRPRFIRGPAKRKYQKGGSGSGGEAKAQSQSDG</sequence>
<protein>
    <recommendedName>
        <fullName evidence="12">C2H2-type domain-containing protein</fullName>
    </recommendedName>
</protein>
<dbReference type="SMART" id="SM00355">
    <property type="entry name" value="ZnF_C2H2"/>
    <property type="match status" value="7"/>
</dbReference>
<dbReference type="InterPro" id="IPR036236">
    <property type="entry name" value="Znf_C2H2_sf"/>
</dbReference>
<evidence type="ECO:0000256" key="7">
    <source>
        <dbReference type="ARBA" id="ARBA00023125"/>
    </source>
</evidence>
<feature type="domain" description="C2H2-type" evidence="12">
    <location>
        <begin position="383"/>
        <end position="410"/>
    </location>
</feature>
<dbReference type="EMBL" id="CAXLJM020000017">
    <property type="protein sequence ID" value="CAL8083940.1"/>
    <property type="molecule type" value="Genomic_DNA"/>
</dbReference>
<feature type="region of interest" description="Disordered" evidence="11">
    <location>
        <begin position="271"/>
        <end position="312"/>
    </location>
</feature>
<evidence type="ECO:0000256" key="4">
    <source>
        <dbReference type="ARBA" id="ARBA00022771"/>
    </source>
</evidence>
<dbReference type="SUPFAM" id="SSF57667">
    <property type="entry name" value="beta-beta-alpha zinc fingers"/>
    <property type="match status" value="4"/>
</dbReference>
<feature type="domain" description="C2H2-type" evidence="12">
    <location>
        <begin position="575"/>
        <end position="603"/>
    </location>
</feature>
<accession>A0ABP1PZV4</accession>
<name>A0ABP1PZV4_9HEXA</name>
<feature type="compositionally biased region" description="Acidic residues" evidence="11">
    <location>
        <begin position="367"/>
        <end position="376"/>
    </location>
</feature>
<feature type="region of interest" description="Disordered" evidence="11">
    <location>
        <begin position="598"/>
        <end position="638"/>
    </location>
</feature>
<evidence type="ECO:0000256" key="6">
    <source>
        <dbReference type="ARBA" id="ARBA00023015"/>
    </source>
</evidence>
<evidence type="ECO:0000313" key="14">
    <source>
        <dbReference type="Proteomes" id="UP001642540"/>
    </source>
</evidence>
<dbReference type="PANTHER" id="PTHR24379:SF121">
    <property type="entry name" value="C2H2-TYPE DOMAIN-CONTAINING PROTEIN"/>
    <property type="match status" value="1"/>
</dbReference>
<feature type="region of interest" description="Disordered" evidence="11">
    <location>
        <begin position="231"/>
        <end position="251"/>
    </location>
</feature>
<keyword evidence="4 10" id="KW-0863">Zinc-finger</keyword>
<dbReference type="Pfam" id="PF00096">
    <property type="entry name" value="zf-C2H2"/>
    <property type="match status" value="3"/>
</dbReference>
<keyword evidence="8" id="KW-0804">Transcription</keyword>
<evidence type="ECO:0000256" key="5">
    <source>
        <dbReference type="ARBA" id="ARBA00022833"/>
    </source>
</evidence>
<evidence type="ECO:0000256" key="2">
    <source>
        <dbReference type="ARBA" id="ARBA00022723"/>
    </source>
</evidence>
<comment type="subcellular location">
    <subcellularLocation>
        <location evidence="1">Nucleus</location>
    </subcellularLocation>
</comment>
<dbReference type="Gene3D" id="3.30.160.60">
    <property type="entry name" value="Classic Zinc Finger"/>
    <property type="match status" value="4"/>
</dbReference>